<dbReference type="EMBL" id="MU155592">
    <property type="protein sequence ID" value="KAF9472003.1"/>
    <property type="molecule type" value="Genomic_DNA"/>
</dbReference>
<dbReference type="Proteomes" id="UP000807469">
    <property type="component" value="Unassembled WGS sequence"/>
</dbReference>
<gene>
    <name evidence="2" type="ORF">BDN70DRAFT_938514</name>
</gene>
<proteinExistence type="predicted"/>
<evidence type="ECO:0000256" key="1">
    <source>
        <dbReference type="SAM" id="MobiDB-lite"/>
    </source>
</evidence>
<evidence type="ECO:0000313" key="3">
    <source>
        <dbReference type="Proteomes" id="UP000807469"/>
    </source>
</evidence>
<reference evidence="2" key="1">
    <citation type="submission" date="2020-11" db="EMBL/GenBank/DDBJ databases">
        <authorList>
            <consortium name="DOE Joint Genome Institute"/>
            <person name="Ahrendt S."/>
            <person name="Riley R."/>
            <person name="Andreopoulos W."/>
            <person name="Labutti K."/>
            <person name="Pangilinan J."/>
            <person name="Ruiz-Duenas F.J."/>
            <person name="Barrasa J.M."/>
            <person name="Sanchez-Garcia M."/>
            <person name="Camarero S."/>
            <person name="Miyauchi S."/>
            <person name="Serrano A."/>
            <person name="Linde D."/>
            <person name="Babiker R."/>
            <person name="Drula E."/>
            <person name="Ayuso-Fernandez I."/>
            <person name="Pacheco R."/>
            <person name="Padilla G."/>
            <person name="Ferreira P."/>
            <person name="Barriuso J."/>
            <person name="Kellner H."/>
            <person name="Castanera R."/>
            <person name="Alfaro M."/>
            <person name="Ramirez L."/>
            <person name="Pisabarro A.G."/>
            <person name="Kuo A."/>
            <person name="Tritt A."/>
            <person name="Lipzen A."/>
            <person name="He G."/>
            <person name="Yan M."/>
            <person name="Ng V."/>
            <person name="Cullen D."/>
            <person name="Martin F."/>
            <person name="Rosso M.-N."/>
            <person name="Henrissat B."/>
            <person name="Hibbett D."/>
            <person name="Martinez A.T."/>
            <person name="Grigoriev I.V."/>
        </authorList>
    </citation>
    <scope>NUCLEOTIDE SEQUENCE</scope>
    <source>
        <strain evidence="2">CIRM-BRFM 674</strain>
    </source>
</reference>
<feature type="region of interest" description="Disordered" evidence="1">
    <location>
        <begin position="1"/>
        <end position="21"/>
    </location>
</feature>
<keyword evidence="3" id="KW-1185">Reference proteome</keyword>
<organism evidence="2 3">
    <name type="scientific">Pholiota conissans</name>
    <dbReference type="NCBI Taxonomy" id="109636"/>
    <lineage>
        <taxon>Eukaryota</taxon>
        <taxon>Fungi</taxon>
        <taxon>Dikarya</taxon>
        <taxon>Basidiomycota</taxon>
        <taxon>Agaricomycotina</taxon>
        <taxon>Agaricomycetes</taxon>
        <taxon>Agaricomycetidae</taxon>
        <taxon>Agaricales</taxon>
        <taxon>Agaricineae</taxon>
        <taxon>Strophariaceae</taxon>
        <taxon>Pholiota</taxon>
    </lineage>
</organism>
<comment type="caution">
    <text evidence="2">The sequence shown here is derived from an EMBL/GenBank/DDBJ whole genome shotgun (WGS) entry which is preliminary data.</text>
</comment>
<evidence type="ECO:0000313" key="2">
    <source>
        <dbReference type="EMBL" id="KAF9472003.1"/>
    </source>
</evidence>
<sequence length="132" mass="14371">MVELPELTEFHDSAHSYTEPSNPTTTLLDVCDNITPAPQQEATLDAPLGGCDGPQDGRSLCIPAGYTAYCQGCDLWLRSSGALDDHLRNVQFKVVSGFVQHLESQACGLAKMAQIENYFNDLTGQFSCMLKV</sequence>
<name>A0A9P5YN52_9AGAR</name>
<dbReference type="OrthoDB" id="6077919at2759"/>
<accession>A0A9P5YN52</accession>
<dbReference type="AlphaFoldDB" id="A0A9P5YN52"/>
<protein>
    <submittedName>
        <fullName evidence="2">Uncharacterized protein</fullName>
    </submittedName>
</protein>